<evidence type="ECO:0000256" key="5">
    <source>
        <dbReference type="ARBA" id="ARBA00022840"/>
    </source>
</evidence>
<dbReference type="PATRIC" id="fig|1185654.4.peg.1909"/>
<dbReference type="InterPro" id="IPR003781">
    <property type="entry name" value="CoA-bd"/>
</dbReference>
<evidence type="ECO:0000256" key="1">
    <source>
        <dbReference type="ARBA" id="ARBA00001619"/>
    </source>
</evidence>
<dbReference type="GO" id="GO:0043758">
    <property type="term" value="F:acetate-CoA ligase (ADP-forming) activity"/>
    <property type="evidence" value="ECO:0007669"/>
    <property type="project" value="UniProtKB-EC"/>
</dbReference>
<dbReference type="InterPro" id="IPR016102">
    <property type="entry name" value="Succinyl-CoA_synth-like"/>
</dbReference>
<dbReference type="HOGENOM" id="CLU_007415_2_3_2"/>
<dbReference type="PANTHER" id="PTHR43334">
    <property type="entry name" value="ACETATE--COA LIGASE [ADP-FORMING]"/>
    <property type="match status" value="1"/>
</dbReference>
<evidence type="ECO:0000313" key="8">
    <source>
        <dbReference type="Proteomes" id="UP000006216"/>
    </source>
</evidence>
<proteinExistence type="predicted"/>
<dbReference type="Proteomes" id="UP000006216">
    <property type="component" value="Chromosome"/>
</dbReference>
<dbReference type="AlphaFoldDB" id="I6V3P7"/>
<dbReference type="Pfam" id="PF19045">
    <property type="entry name" value="Ligase_CoA_2"/>
    <property type="match status" value="1"/>
</dbReference>
<dbReference type="PANTHER" id="PTHR43334:SF1">
    <property type="entry name" value="3-HYDROXYPROPIONATE--COA LIGASE [ADP-FORMING]"/>
    <property type="match status" value="1"/>
</dbReference>
<evidence type="ECO:0000256" key="2">
    <source>
        <dbReference type="ARBA" id="ARBA00012957"/>
    </source>
</evidence>
<keyword evidence="5" id="KW-0067">ATP-binding</keyword>
<keyword evidence="4" id="KW-0547">Nucleotide-binding</keyword>
<dbReference type="Gene3D" id="3.40.50.720">
    <property type="entry name" value="NAD(P)-binding Rossmann-like Domain"/>
    <property type="match status" value="1"/>
</dbReference>
<gene>
    <name evidence="7" type="ORF">PFC_09400</name>
</gene>
<evidence type="ECO:0000256" key="3">
    <source>
        <dbReference type="ARBA" id="ARBA00022598"/>
    </source>
</evidence>
<name>I6V3P7_9EURY</name>
<dbReference type="GO" id="GO:0005524">
    <property type="term" value="F:ATP binding"/>
    <property type="evidence" value="ECO:0007669"/>
    <property type="project" value="UniProtKB-KW"/>
</dbReference>
<dbReference type="InterPro" id="IPR043938">
    <property type="entry name" value="Ligase_CoA_dom"/>
</dbReference>
<dbReference type="EMBL" id="CP003685">
    <property type="protein sequence ID" value="AFN04803.1"/>
    <property type="molecule type" value="Genomic_DNA"/>
</dbReference>
<dbReference type="PROSITE" id="PS50206">
    <property type="entry name" value="RHODANESE_3"/>
    <property type="match status" value="1"/>
</dbReference>
<sequence length="486" mass="53314">MEIYGKFHEGGEIMINNLDIKEQLRSFFDPKAVAIIGATNKKGKVGNVIFENFKRNKERGIFKGNIYPVNPKLDEIDGYKVYHSVEELPDDTDLAVVAIPAPAVPETMRKIAEKGIKAVVIITGGFGELGEEGKRMEQEILEIARAHGIRVIGPNCVGVYVPDTGVDTVFLPEEKMDRPKSGPIAFVSQSGAFAAAMLDWAAMAGIGIGKMVSYGNKIDVDDADLMEYFAQDEQIKVMTFYIEGVKDGRRFMEVAKRVTKIKPIIALKSGRTEYGAKAASSHTGSLAGQDVIYDAVFKQTGIIRAEDFEHMFDLAKAFAKCKLPKGDRIGIITDGGGAGVMASDAVAKFGLKLAELSEETLRFLREKFPPHAVVGNPTDVVGDTDAERYRLALEAFTKDPNVDAILVIVLFQVPLLDEEEVIEIIADYAKKSDKPIVAVSMGGYKTDRYAKMLEEKGVPVYPTPERGVRALAGLVRYAEYLRKMGE</sequence>
<organism evidence="8">
    <name type="scientific">Pyrococcus furiosus COM1</name>
    <dbReference type="NCBI Taxonomy" id="1185654"/>
    <lineage>
        <taxon>Archaea</taxon>
        <taxon>Methanobacteriati</taxon>
        <taxon>Methanobacteriota</taxon>
        <taxon>Thermococci</taxon>
        <taxon>Thermococcales</taxon>
        <taxon>Thermococcaceae</taxon>
        <taxon>Pyrococcus</taxon>
    </lineage>
</organism>
<dbReference type="Pfam" id="PF13380">
    <property type="entry name" value="CoA_binding_2"/>
    <property type="match status" value="1"/>
</dbReference>
<dbReference type="Gene3D" id="3.40.50.261">
    <property type="entry name" value="Succinyl-CoA synthetase domains"/>
    <property type="match status" value="2"/>
</dbReference>
<accession>I6V3P7</accession>
<comment type="catalytic activity">
    <reaction evidence="1">
        <text>acetate + ATP + CoA = acetyl-CoA + ADP + phosphate</text>
        <dbReference type="Rhea" id="RHEA:15081"/>
        <dbReference type="ChEBI" id="CHEBI:30089"/>
        <dbReference type="ChEBI" id="CHEBI:30616"/>
        <dbReference type="ChEBI" id="CHEBI:43474"/>
        <dbReference type="ChEBI" id="CHEBI:57287"/>
        <dbReference type="ChEBI" id="CHEBI:57288"/>
        <dbReference type="ChEBI" id="CHEBI:456216"/>
        <dbReference type="EC" id="6.2.1.13"/>
    </reaction>
</comment>
<dbReference type="SUPFAM" id="SSF51735">
    <property type="entry name" value="NAD(P)-binding Rossmann-fold domains"/>
    <property type="match status" value="1"/>
</dbReference>
<dbReference type="KEGG" id="pfi:PFC_09400"/>
<evidence type="ECO:0000313" key="7">
    <source>
        <dbReference type="EMBL" id="AFN04803.1"/>
    </source>
</evidence>
<dbReference type="SUPFAM" id="SSF52210">
    <property type="entry name" value="Succinyl-CoA synthetase domains"/>
    <property type="match status" value="2"/>
</dbReference>
<dbReference type="InterPro" id="IPR036291">
    <property type="entry name" value="NAD(P)-bd_dom_sf"/>
</dbReference>
<feature type="domain" description="Rhodanese" evidence="6">
    <location>
        <begin position="105"/>
        <end position="138"/>
    </location>
</feature>
<dbReference type="InterPro" id="IPR032875">
    <property type="entry name" value="Succ_CoA_lig_flav_dom"/>
</dbReference>
<dbReference type="SMART" id="SM00881">
    <property type="entry name" value="CoA_binding"/>
    <property type="match status" value="1"/>
</dbReference>
<evidence type="ECO:0000256" key="4">
    <source>
        <dbReference type="ARBA" id="ARBA00022741"/>
    </source>
</evidence>
<dbReference type="Pfam" id="PF13607">
    <property type="entry name" value="Succ_CoA_lig"/>
    <property type="match status" value="1"/>
</dbReference>
<evidence type="ECO:0000259" key="6">
    <source>
        <dbReference type="PROSITE" id="PS50206"/>
    </source>
</evidence>
<dbReference type="EC" id="6.2.1.13" evidence="2"/>
<dbReference type="InterPro" id="IPR051538">
    <property type="entry name" value="Acyl-CoA_Synth/Transferase"/>
</dbReference>
<reference evidence="7 8" key="1">
    <citation type="journal article" date="2012" name="J. Bacteriol.">
        <title>Genome Sequencing of a Genetically-Tractable Pyrococcus furiosus Strain Reveals a Highly Dynamic Genome.</title>
        <authorList>
            <person name="Bridger S.L."/>
            <person name="Lancaster W.A."/>
            <person name="Poole F.L.II."/>
            <person name="Schut G.J."/>
            <person name="Adams M.W."/>
        </authorList>
    </citation>
    <scope>NUCLEOTIDE SEQUENCE [LARGE SCALE GENOMIC DNA]</scope>
    <source>
        <strain evidence="7 8">COM1</strain>
    </source>
</reference>
<dbReference type="InterPro" id="IPR001763">
    <property type="entry name" value="Rhodanese-like_dom"/>
</dbReference>
<keyword evidence="3" id="KW-0436">Ligase</keyword>
<protein>
    <recommendedName>
        <fullName evidence="2">acetate--CoA ligase (ADP-forming)</fullName>
        <ecNumber evidence="2">6.2.1.13</ecNumber>
    </recommendedName>
</protein>